<proteinExistence type="predicted"/>
<dbReference type="GO" id="GO:0005737">
    <property type="term" value="C:cytoplasm"/>
    <property type="evidence" value="ECO:0007669"/>
    <property type="project" value="TreeGrafter"/>
</dbReference>
<organism evidence="2 3">
    <name type="scientific">Caproicibacterium amylolyticum</name>
    <dbReference type="NCBI Taxonomy" id="2766537"/>
    <lineage>
        <taxon>Bacteria</taxon>
        <taxon>Bacillati</taxon>
        <taxon>Bacillota</taxon>
        <taxon>Clostridia</taxon>
        <taxon>Eubacteriales</taxon>
        <taxon>Oscillospiraceae</taxon>
        <taxon>Caproicibacterium</taxon>
    </lineage>
</organism>
<dbReference type="AlphaFoldDB" id="A0A7G9WJJ0"/>
<dbReference type="KEGG" id="caml:H6X83_04255"/>
<dbReference type="PANTHER" id="PTHR32440">
    <property type="entry name" value="PHOSPHATASE DCR2-RELATED-RELATED"/>
    <property type="match status" value="1"/>
</dbReference>
<feature type="domain" description="Calcineurin-like phosphoesterase" evidence="1">
    <location>
        <begin position="16"/>
        <end position="195"/>
    </location>
</feature>
<dbReference type="InterPro" id="IPR004843">
    <property type="entry name" value="Calcineurin-like_PHP"/>
</dbReference>
<dbReference type="RefSeq" id="WP_212507921.1">
    <property type="nucleotide sequence ID" value="NZ_CP060696.1"/>
</dbReference>
<evidence type="ECO:0000313" key="3">
    <source>
        <dbReference type="Proteomes" id="UP000516046"/>
    </source>
</evidence>
<protein>
    <submittedName>
        <fullName evidence="2">Metallophosphoesterase family protein</fullName>
    </submittedName>
</protein>
<dbReference type="InterPro" id="IPR029052">
    <property type="entry name" value="Metallo-depent_PP-like"/>
</dbReference>
<keyword evidence="3" id="KW-1185">Reference proteome</keyword>
<dbReference type="Pfam" id="PF00149">
    <property type="entry name" value="Metallophos"/>
    <property type="match status" value="1"/>
</dbReference>
<evidence type="ECO:0000313" key="2">
    <source>
        <dbReference type="EMBL" id="QNO18852.1"/>
    </source>
</evidence>
<dbReference type="Gene3D" id="3.60.21.10">
    <property type="match status" value="1"/>
</dbReference>
<dbReference type="CDD" id="cd07383">
    <property type="entry name" value="MPP_Dcr2"/>
    <property type="match status" value="1"/>
</dbReference>
<dbReference type="GO" id="GO:0016788">
    <property type="term" value="F:hydrolase activity, acting on ester bonds"/>
    <property type="evidence" value="ECO:0007669"/>
    <property type="project" value="TreeGrafter"/>
</dbReference>
<dbReference type="SUPFAM" id="SSF56300">
    <property type="entry name" value="Metallo-dependent phosphatases"/>
    <property type="match status" value="1"/>
</dbReference>
<gene>
    <name evidence="2" type="ORF">H6X83_04255</name>
</gene>
<dbReference type="PANTHER" id="PTHR32440:SF0">
    <property type="entry name" value="PHOSPHATASE DCR2-RELATED"/>
    <property type="match status" value="1"/>
</dbReference>
<dbReference type="EMBL" id="CP060696">
    <property type="protein sequence ID" value="QNO18852.1"/>
    <property type="molecule type" value="Genomic_DNA"/>
</dbReference>
<sequence>MERKLAPLCFKKDGTFRIMQVADIQESPLVCGDSITFLDAALRREKPDLVIFTGDQLKGYSPFFHTPGGKLKAGTTLHKILAPFAEQHIPFVITFGNHDAQAGLTNRQQMYYYLQYPECVNPIEDVEDCGTSCLTIAGKDGKNAFALYILDSNSERFAPVKPHQIEWYRRTRERLAKENGGTYLPSLVFQHIPVPEFYEFLKEVPKGTPHAIPAFGSRKEHFYLLDQEKVYGGELGEAPCVPESNSGELDALTEAGDVLGLYVGHDHRNSFSGPLHGIDAGYAPCCGFNTYGPGADRAVRMFTLYESNPRKYETKLLSYHDIFGHKVSHPMRDLFLDKFPATPEQVLPILIKTAAVTGGLAYLLYRHDKKGN</sequence>
<dbReference type="Proteomes" id="UP000516046">
    <property type="component" value="Chromosome"/>
</dbReference>
<name>A0A7G9WJJ0_9FIRM</name>
<evidence type="ECO:0000259" key="1">
    <source>
        <dbReference type="Pfam" id="PF00149"/>
    </source>
</evidence>
<reference evidence="2 3" key="1">
    <citation type="submission" date="2020-08" db="EMBL/GenBank/DDBJ databases">
        <authorList>
            <person name="Ren C."/>
            <person name="Gu Y."/>
            <person name="Xu Y."/>
        </authorList>
    </citation>
    <scope>NUCLEOTIDE SEQUENCE [LARGE SCALE GENOMIC DNA]</scope>
    <source>
        <strain evidence="2 3">LBM18003</strain>
    </source>
</reference>
<accession>A0A7G9WJJ0</accession>